<dbReference type="Gene3D" id="3.10.50.40">
    <property type="match status" value="1"/>
</dbReference>
<name>A0A833RM82_9POAL</name>
<feature type="domain" description="PPIase FKBP-type" evidence="7">
    <location>
        <begin position="399"/>
        <end position="485"/>
    </location>
</feature>
<dbReference type="PANTHER" id="PTHR43811">
    <property type="entry name" value="FKBP-TYPE PEPTIDYL-PROLYL CIS-TRANS ISOMERASE FKPA"/>
    <property type="match status" value="1"/>
</dbReference>
<evidence type="ECO:0000259" key="7">
    <source>
        <dbReference type="PROSITE" id="PS50059"/>
    </source>
</evidence>
<dbReference type="Gene3D" id="2.60.120.340">
    <property type="entry name" value="Nucleoplasmin core domain"/>
    <property type="match status" value="1"/>
</dbReference>
<dbReference type="Proteomes" id="UP000623129">
    <property type="component" value="Unassembled WGS sequence"/>
</dbReference>
<dbReference type="InterPro" id="IPR001179">
    <property type="entry name" value="PPIase_FKBP_dom"/>
</dbReference>
<comment type="caution">
    <text evidence="8">The sequence shown here is derived from an EMBL/GenBank/DDBJ whole genome shotgun (WGS) entry which is preliminary data.</text>
</comment>
<feature type="compositionally biased region" description="Basic and acidic residues" evidence="6">
    <location>
        <begin position="298"/>
        <end position="312"/>
    </location>
</feature>
<dbReference type="AlphaFoldDB" id="A0A833RM82"/>
<dbReference type="PROSITE" id="PS50059">
    <property type="entry name" value="FKBP_PPIASE"/>
    <property type="match status" value="1"/>
</dbReference>
<evidence type="ECO:0000256" key="2">
    <source>
        <dbReference type="ARBA" id="ARBA00023110"/>
    </source>
</evidence>
<keyword evidence="2 4" id="KW-0697">Rotamase</keyword>
<evidence type="ECO:0000256" key="1">
    <source>
        <dbReference type="ARBA" id="ARBA00000971"/>
    </source>
</evidence>
<proteinExistence type="inferred from homology"/>
<keyword evidence="9" id="KW-1185">Reference proteome</keyword>
<dbReference type="InterPro" id="IPR041232">
    <property type="entry name" value="NPL"/>
</dbReference>
<dbReference type="FunFam" id="3.10.50.40:FF:000006">
    <property type="entry name" value="Peptidyl-prolyl cis-trans isomerase"/>
    <property type="match status" value="1"/>
</dbReference>
<accession>A0A833RM82</accession>
<feature type="compositionally biased region" description="Basic and acidic residues" evidence="6">
    <location>
        <begin position="174"/>
        <end position="183"/>
    </location>
</feature>
<dbReference type="Pfam" id="PF00254">
    <property type="entry name" value="FKBP_C"/>
    <property type="match status" value="1"/>
</dbReference>
<feature type="compositionally biased region" description="Basic and acidic residues" evidence="6">
    <location>
        <begin position="226"/>
        <end position="238"/>
    </location>
</feature>
<comment type="catalytic activity">
    <reaction evidence="1 4 5">
        <text>[protein]-peptidylproline (omega=180) = [protein]-peptidylproline (omega=0)</text>
        <dbReference type="Rhea" id="RHEA:16237"/>
        <dbReference type="Rhea" id="RHEA-COMP:10747"/>
        <dbReference type="Rhea" id="RHEA-COMP:10748"/>
        <dbReference type="ChEBI" id="CHEBI:83833"/>
        <dbReference type="ChEBI" id="CHEBI:83834"/>
        <dbReference type="EC" id="5.2.1.8"/>
    </reaction>
</comment>
<feature type="compositionally biased region" description="Acidic residues" evidence="6">
    <location>
        <begin position="112"/>
        <end position="135"/>
    </location>
</feature>
<evidence type="ECO:0000256" key="4">
    <source>
        <dbReference type="PIRNR" id="PIRNR001473"/>
    </source>
</evidence>
<evidence type="ECO:0000256" key="3">
    <source>
        <dbReference type="ARBA" id="ARBA00023235"/>
    </source>
</evidence>
<organism evidence="8 9">
    <name type="scientific">Carex littledalei</name>
    <dbReference type="NCBI Taxonomy" id="544730"/>
    <lineage>
        <taxon>Eukaryota</taxon>
        <taxon>Viridiplantae</taxon>
        <taxon>Streptophyta</taxon>
        <taxon>Embryophyta</taxon>
        <taxon>Tracheophyta</taxon>
        <taxon>Spermatophyta</taxon>
        <taxon>Magnoliopsida</taxon>
        <taxon>Liliopsida</taxon>
        <taxon>Poales</taxon>
        <taxon>Cyperaceae</taxon>
        <taxon>Cyperoideae</taxon>
        <taxon>Cariceae</taxon>
        <taxon>Carex</taxon>
        <taxon>Carex subgen. Euthyceras</taxon>
    </lineage>
</organism>
<dbReference type="GO" id="GO:0003755">
    <property type="term" value="F:peptidyl-prolyl cis-trans isomerase activity"/>
    <property type="evidence" value="ECO:0007669"/>
    <property type="project" value="UniProtKB-KW"/>
</dbReference>
<feature type="region of interest" description="Disordered" evidence="6">
    <location>
        <begin position="174"/>
        <end position="378"/>
    </location>
</feature>
<dbReference type="OrthoDB" id="1902587at2759"/>
<dbReference type="PIRSF" id="PIRSF001473">
    <property type="entry name" value="FK506-bp_FPR3"/>
    <property type="match status" value="1"/>
</dbReference>
<dbReference type="InterPro" id="IPR023566">
    <property type="entry name" value="PPIase_Fpr3/Fpr4-like"/>
</dbReference>
<feature type="compositionally biased region" description="Basic and acidic residues" evidence="6">
    <location>
        <begin position="352"/>
        <end position="363"/>
    </location>
</feature>
<dbReference type="Pfam" id="PF17800">
    <property type="entry name" value="NPL"/>
    <property type="match status" value="1"/>
</dbReference>
<dbReference type="SUPFAM" id="SSF54534">
    <property type="entry name" value="FKBP-like"/>
    <property type="match status" value="1"/>
</dbReference>
<comment type="similarity">
    <text evidence="4">Belongs to the FKBP-type PPIase family.</text>
</comment>
<feature type="compositionally biased region" description="Basic residues" evidence="6">
    <location>
        <begin position="261"/>
        <end position="273"/>
    </location>
</feature>
<feature type="compositionally biased region" description="Basic and acidic residues" evidence="6">
    <location>
        <begin position="249"/>
        <end position="260"/>
    </location>
</feature>
<feature type="region of interest" description="Disordered" evidence="6">
    <location>
        <begin position="102"/>
        <end position="135"/>
    </location>
</feature>
<evidence type="ECO:0000256" key="5">
    <source>
        <dbReference type="PROSITE-ProRule" id="PRU00277"/>
    </source>
</evidence>
<keyword evidence="3 4" id="KW-0413">Isomerase</keyword>
<dbReference type="InterPro" id="IPR046357">
    <property type="entry name" value="PPIase_dom_sf"/>
</dbReference>
<dbReference type="PANTHER" id="PTHR43811:SF19">
    <property type="entry name" value="39 KDA FK506-BINDING NUCLEAR PROTEIN"/>
    <property type="match status" value="1"/>
</dbReference>
<protein>
    <recommendedName>
        <fullName evidence="4">FK506-binding protein</fullName>
        <ecNumber evidence="4">5.2.1.8</ecNumber>
    </recommendedName>
</protein>
<evidence type="ECO:0000313" key="9">
    <source>
        <dbReference type="Proteomes" id="UP000623129"/>
    </source>
</evidence>
<evidence type="ECO:0000256" key="6">
    <source>
        <dbReference type="SAM" id="MobiDB-lite"/>
    </source>
</evidence>
<dbReference type="EMBL" id="SWLB01000001">
    <property type="protein sequence ID" value="KAF3341596.1"/>
    <property type="molecule type" value="Genomic_DNA"/>
</dbReference>
<sequence>MAFWGVEVKPGKPYTHSFDETRGRLRISQATLGNAVGANATKAAAAKTTVQCNVGEKSPVLICSLFADKCETCHLELEFEEQEEVVFSVLGKSSVHLTGYYVGPRDGNQEPYGEDIAETESEDSDYNEYSEEEYESDFIDDDDDVEMYDDGGDMYTRSRPHKSGVVIEEILEEEKTANGDKSRLSKKKNRQVSDSDDALDGSQRHLAVVTLSQGDSEDEDGFPISDSKKTEEGKEENKKRKLDGATPMDDEKMGEDTEVAKKKKKLDKKSKKKEKGENGSLSGVSAEDGVEAKAPNDGSEKLKKETKEEPTKGDAVQEETPVSKKMIDIENGQSGDASEKESKKKKKKKNKKSAEKDEGKKEEKEDDEKEPQQSRTFGNGLIVEEISMGRPDGKKATPGSKVFVNYIGKLQNGKIFDSNVGQRPFKFRLGVGQVIKGWDVGVSGMRVGDKRRLTVPPAMGYGDKAMGPIPKNSWLIFDVELVNVQ</sequence>
<dbReference type="EC" id="5.2.1.8" evidence="4"/>
<gene>
    <name evidence="8" type="ORF">FCM35_KLT00234</name>
</gene>
<evidence type="ECO:0000313" key="8">
    <source>
        <dbReference type="EMBL" id="KAF3341596.1"/>
    </source>
</evidence>
<dbReference type="GO" id="GO:0005634">
    <property type="term" value="C:nucleus"/>
    <property type="evidence" value="ECO:0007669"/>
    <property type="project" value="UniProtKB-ARBA"/>
</dbReference>
<reference evidence="8" key="1">
    <citation type="submission" date="2020-01" db="EMBL/GenBank/DDBJ databases">
        <title>Genome sequence of Kobresia littledalei, the first chromosome-level genome in the family Cyperaceae.</title>
        <authorList>
            <person name="Qu G."/>
        </authorList>
    </citation>
    <scope>NUCLEOTIDE SEQUENCE</scope>
    <source>
        <strain evidence="8">C.B.Clarke</strain>
        <tissue evidence="8">Leaf</tissue>
    </source>
</reference>